<evidence type="ECO:0000313" key="4">
    <source>
        <dbReference type="Proteomes" id="UP000253570"/>
    </source>
</evidence>
<sequence>MLKKIKDSKFTSLTNDIANNRALSVIPELRQLKAFNKGTSISQDIVDLIHKEGLFRYFQPKKWGGMELDFQAWLDIPEIISRGDCSTGWIVANMASHHRTLAVFDPEIQEEIWSKNPDMLIAAGNIYQQGQARKVPNGIMLSGLWNFCSGIEISDWSFFAFMLDENGKKDWCQCVLHKDDYEVLNDWDTYGMKQTGSCSVKIEELFVPDYKIQSFSVNREGHFFKGIKENKNLMYQIPTASIGGHGLAGCSIGGAQLCLDLLFDWIESRSTSTSNIKMSDIPSIHNRLGEISSRIDAARLILRSDCIEVENLMNLDNEISTQNKLKYKRNAAYSVQIVLEAISIMQQVSGANGIYNSSPITKALMDVQACSTHIHFNQDMQFSQWGKNRLKNDFQSPTL</sequence>
<dbReference type="InterPro" id="IPR046373">
    <property type="entry name" value="Acyl-CoA_Oxase/DH_mid-dom_sf"/>
</dbReference>
<dbReference type="SUPFAM" id="SSF47203">
    <property type="entry name" value="Acyl-CoA dehydrogenase C-terminal domain-like"/>
    <property type="match status" value="1"/>
</dbReference>
<protein>
    <recommendedName>
        <fullName evidence="2">Acyl-CoA dehydrogenase C-terminal domain-containing protein</fullName>
    </recommendedName>
</protein>
<evidence type="ECO:0000259" key="2">
    <source>
        <dbReference type="Pfam" id="PF08028"/>
    </source>
</evidence>
<dbReference type="InterPro" id="IPR009100">
    <property type="entry name" value="AcylCoA_DH/oxidase_NM_dom_sf"/>
</dbReference>
<dbReference type="GO" id="GO:0050660">
    <property type="term" value="F:flavin adenine dinucleotide binding"/>
    <property type="evidence" value="ECO:0007669"/>
    <property type="project" value="InterPro"/>
</dbReference>
<evidence type="ECO:0000313" key="3">
    <source>
        <dbReference type="EMBL" id="RCL73558.1"/>
    </source>
</evidence>
<dbReference type="AlphaFoldDB" id="A0A368DNY9"/>
<dbReference type="InterPro" id="IPR036250">
    <property type="entry name" value="AcylCo_DH-like_C"/>
</dbReference>
<dbReference type="Proteomes" id="UP000253570">
    <property type="component" value="Unassembled WGS sequence"/>
</dbReference>
<reference evidence="3 4" key="1">
    <citation type="journal article" date="2018" name="Microbiome">
        <title>Fine metagenomic profile of the Mediterranean stratified and mixed water columns revealed by assembly and recruitment.</title>
        <authorList>
            <person name="Haro-Moreno J.M."/>
            <person name="Lopez-Perez M."/>
            <person name="De La Torre J.R."/>
            <person name="Picazo A."/>
            <person name="Camacho A."/>
            <person name="Rodriguez-Valera F."/>
        </authorList>
    </citation>
    <scope>NUCLEOTIDE SEQUENCE [LARGE SCALE GENOMIC DNA]</scope>
    <source>
        <strain evidence="3">MED-G57</strain>
    </source>
</reference>
<dbReference type="InterPro" id="IPR013107">
    <property type="entry name" value="Acyl-CoA_DH_C"/>
</dbReference>
<dbReference type="PANTHER" id="PTHR43884:SF12">
    <property type="entry name" value="ISOVALERYL-COA DEHYDROGENASE, MITOCHONDRIAL-RELATED"/>
    <property type="match status" value="1"/>
</dbReference>
<accession>A0A368DNY9</accession>
<gene>
    <name evidence="3" type="ORF">DBW71_03515</name>
</gene>
<dbReference type="GO" id="GO:0003995">
    <property type="term" value="F:acyl-CoA dehydrogenase activity"/>
    <property type="evidence" value="ECO:0007669"/>
    <property type="project" value="TreeGrafter"/>
</dbReference>
<dbReference type="Pfam" id="PF08028">
    <property type="entry name" value="Acyl-CoA_dh_2"/>
    <property type="match status" value="1"/>
</dbReference>
<dbReference type="EMBL" id="QOQD01000006">
    <property type="protein sequence ID" value="RCL73558.1"/>
    <property type="molecule type" value="Genomic_DNA"/>
</dbReference>
<keyword evidence="1" id="KW-0560">Oxidoreductase</keyword>
<dbReference type="SUPFAM" id="SSF56645">
    <property type="entry name" value="Acyl-CoA dehydrogenase NM domain-like"/>
    <property type="match status" value="1"/>
</dbReference>
<dbReference type="Gene3D" id="2.40.110.10">
    <property type="entry name" value="Butyryl-CoA Dehydrogenase, subunit A, domain 2"/>
    <property type="match status" value="1"/>
</dbReference>
<dbReference type="Gene3D" id="1.20.140.10">
    <property type="entry name" value="Butyryl-CoA Dehydrogenase, subunit A, domain 3"/>
    <property type="match status" value="1"/>
</dbReference>
<dbReference type="PIRSF" id="PIRSF016578">
    <property type="entry name" value="HsaA"/>
    <property type="match status" value="1"/>
</dbReference>
<organism evidence="3 4">
    <name type="scientific">PS1 clade bacterium</name>
    <dbReference type="NCBI Taxonomy" id="2175152"/>
    <lineage>
        <taxon>Bacteria</taxon>
        <taxon>Pseudomonadati</taxon>
        <taxon>Pseudomonadota</taxon>
        <taxon>Alphaproteobacteria</taxon>
        <taxon>PS1 clade</taxon>
    </lineage>
</organism>
<name>A0A368DNY9_9PROT</name>
<comment type="caution">
    <text evidence="3">The sequence shown here is derived from an EMBL/GenBank/DDBJ whole genome shotgun (WGS) entry which is preliminary data.</text>
</comment>
<dbReference type="InterPro" id="IPR037069">
    <property type="entry name" value="AcylCoA_DH/ox_N_sf"/>
</dbReference>
<dbReference type="PANTHER" id="PTHR43884">
    <property type="entry name" value="ACYL-COA DEHYDROGENASE"/>
    <property type="match status" value="1"/>
</dbReference>
<dbReference type="Gene3D" id="1.10.540.10">
    <property type="entry name" value="Acyl-CoA dehydrogenase/oxidase, N-terminal domain"/>
    <property type="match status" value="1"/>
</dbReference>
<proteinExistence type="predicted"/>
<feature type="domain" description="Acyl-CoA dehydrogenase C-terminal" evidence="2">
    <location>
        <begin position="247"/>
        <end position="377"/>
    </location>
</feature>
<evidence type="ECO:0000256" key="1">
    <source>
        <dbReference type="ARBA" id="ARBA00023002"/>
    </source>
</evidence>